<feature type="compositionally biased region" description="Low complexity" evidence="1">
    <location>
        <begin position="79"/>
        <end position="92"/>
    </location>
</feature>
<name>A0A9Q0XCD2_9SAUR</name>
<protein>
    <submittedName>
        <fullName evidence="2">Uncharacterized protein</fullName>
    </submittedName>
</protein>
<reference evidence="2" key="1">
    <citation type="journal article" date="2023" name="DNA Res.">
        <title>Chromosome-level genome assembly of Phrynocephalus forsythii using third-generation DNA sequencing and Hi-C analysis.</title>
        <authorList>
            <person name="Qi Y."/>
            <person name="Zhao W."/>
            <person name="Zhao Y."/>
            <person name="Niu C."/>
            <person name="Cao S."/>
            <person name="Zhang Y."/>
        </authorList>
    </citation>
    <scope>NUCLEOTIDE SEQUENCE</scope>
    <source>
        <tissue evidence="2">Muscle</tissue>
    </source>
</reference>
<feature type="compositionally biased region" description="Polar residues" evidence="1">
    <location>
        <begin position="733"/>
        <end position="745"/>
    </location>
</feature>
<feature type="region of interest" description="Disordered" evidence="1">
    <location>
        <begin position="244"/>
        <end position="264"/>
    </location>
</feature>
<feature type="region of interest" description="Disordered" evidence="1">
    <location>
        <begin position="1"/>
        <end position="24"/>
    </location>
</feature>
<gene>
    <name evidence="2" type="ORF">JRQ81_008218</name>
</gene>
<feature type="compositionally biased region" description="Low complexity" evidence="1">
    <location>
        <begin position="247"/>
        <end position="260"/>
    </location>
</feature>
<dbReference type="Proteomes" id="UP001142489">
    <property type="component" value="Unassembled WGS sequence"/>
</dbReference>
<keyword evidence="3" id="KW-1185">Reference proteome</keyword>
<feature type="region of interest" description="Disordered" evidence="1">
    <location>
        <begin position="134"/>
        <end position="219"/>
    </location>
</feature>
<evidence type="ECO:0000313" key="3">
    <source>
        <dbReference type="Proteomes" id="UP001142489"/>
    </source>
</evidence>
<comment type="caution">
    <text evidence="2">The sequence shown here is derived from an EMBL/GenBank/DDBJ whole genome shotgun (WGS) entry which is preliminary data.</text>
</comment>
<feature type="compositionally biased region" description="Pro residues" evidence="1">
    <location>
        <begin position="93"/>
        <end position="116"/>
    </location>
</feature>
<accession>A0A9Q0XCD2</accession>
<dbReference type="AlphaFoldDB" id="A0A9Q0XCD2"/>
<evidence type="ECO:0000256" key="1">
    <source>
        <dbReference type="SAM" id="MobiDB-lite"/>
    </source>
</evidence>
<evidence type="ECO:0000313" key="2">
    <source>
        <dbReference type="EMBL" id="KAJ7308939.1"/>
    </source>
</evidence>
<feature type="compositionally biased region" description="Low complexity" evidence="1">
    <location>
        <begin position="353"/>
        <end position="363"/>
    </location>
</feature>
<feature type="region of interest" description="Disordered" evidence="1">
    <location>
        <begin position="56"/>
        <end position="118"/>
    </location>
</feature>
<feature type="region of interest" description="Disordered" evidence="1">
    <location>
        <begin position="334"/>
        <end position="573"/>
    </location>
</feature>
<dbReference type="Pfam" id="PF15229">
    <property type="entry name" value="POM121"/>
    <property type="match status" value="1"/>
</dbReference>
<proteinExistence type="predicted"/>
<feature type="compositionally biased region" description="Low complexity" evidence="1">
    <location>
        <begin position="512"/>
        <end position="534"/>
    </location>
</feature>
<feature type="region of interest" description="Disordered" evidence="1">
    <location>
        <begin position="694"/>
        <end position="788"/>
    </location>
</feature>
<dbReference type="EMBL" id="JAPFRF010000017">
    <property type="protein sequence ID" value="KAJ7308939.1"/>
    <property type="molecule type" value="Genomic_DNA"/>
</dbReference>
<dbReference type="OrthoDB" id="6510268at2759"/>
<sequence>MPEEKQRRREKATLGSPRSDTFRPSALFTYTPQKWNPTRQIHFARVGGFPLVRRVNPGAFRSSSGSSWAPPPDRRAGCSALVAQSSSPAPSAWLPPTPASPAWSPPSLVPLPPAPDPCARETVVKALDALMACRKRPKATEEGSPPSPTPQESKRRRQDSTESGQPAFEPVVANGAPASQVPKPGTLKRGPQLSPPLEDSACKKSCPGPFLSTGGPSPRPVRNNCIYSSYSSSGGIEQLWKRRGVRSSSVSSQDSSCSESPARLLGKGPPLTAASCECSLLALGEKAATPTAEAQLFRKPTRQCKWTWPPPVELGYKITVADYNADRLERLKQFRRGLDSGKDTPPPTEEEAASSAPSDGSPPRQENQKDPPEGESSSGQAGGPATAAAAAAAASLPPEASPMPLGTPAPSSLAGTPGPGPAGSQPGEVSAQPVPPPPPSLAAPVGVPPLSLGLGQPAGGGTSSATPFSSSSSSSSGEPVQTPGRPSSAAPAKPSLLFGILTSPLGGQPSVAAATAATTASPAPSASAGTSTASFPLVFGTPSSTERSGLPAGGTPLFKPLFGAPGPPASTASPAAVGAPSLLAFPTSLQPAAAPGQTSSGLQGFSAPSTGLATPLAGHTGAASVTTVSASRAMFSLGPSVLATTAAVVAAASPSLGAPLAPQPSRFGVPSGSAAASPLFPFGSLASTPGPALAPLASSPFGQPPPGTAKGAHGPTGFGSSVSQVAPAAPLAVTTQSPFGSSSPAPTAAGLGSVAKPLLPSGANGGVPEGQPPPSRRPPGWSALAPLL</sequence>
<organism evidence="2 3">
    <name type="scientific">Phrynocephalus forsythii</name>
    <dbReference type="NCBI Taxonomy" id="171643"/>
    <lineage>
        <taxon>Eukaryota</taxon>
        <taxon>Metazoa</taxon>
        <taxon>Chordata</taxon>
        <taxon>Craniata</taxon>
        <taxon>Vertebrata</taxon>
        <taxon>Euteleostomi</taxon>
        <taxon>Lepidosauria</taxon>
        <taxon>Squamata</taxon>
        <taxon>Bifurcata</taxon>
        <taxon>Unidentata</taxon>
        <taxon>Episquamata</taxon>
        <taxon>Toxicofera</taxon>
        <taxon>Iguania</taxon>
        <taxon>Acrodonta</taxon>
        <taxon>Agamidae</taxon>
        <taxon>Agaminae</taxon>
        <taxon>Phrynocephalus</taxon>
    </lineage>
</organism>
<feature type="compositionally biased region" description="Low complexity" evidence="1">
    <location>
        <begin position="463"/>
        <end position="477"/>
    </location>
</feature>
<feature type="compositionally biased region" description="Low complexity" evidence="1">
    <location>
        <begin position="376"/>
        <end position="398"/>
    </location>
</feature>